<organism evidence="2 3">
    <name type="scientific">Orchesella cincta</name>
    <name type="common">Springtail</name>
    <name type="synonym">Podura cincta</name>
    <dbReference type="NCBI Taxonomy" id="48709"/>
    <lineage>
        <taxon>Eukaryota</taxon>
        <taxon>Metazoa</taxon>
        <taxon>Ecdysozoa</taxon>
        <taxon>Arthropoda</taxon>
        <taxon>Hexapoda</taxon>
        <taxon>Collembola</taxon>
        <taxon>Entomobryomorpha</taxon>
        <taxon>Entomobryoidea</taxon>
        <taxon>Orchesellidae</taxon>
        <taxon>Orchesellinae</taxon>
        <taxon>Orchesella</taxon>
    </lineage>
</organism>
<evidence type="ECO:0000313" key="3">
    <source>
        <dbReference type="Proteomes" id="UP000094527"/>
    </source>
</evidence>
<reference evidence="2 3" key="1">
    <citation type="journal article" date="2016" name="Genome Biol. Evol.">
        <title>Gene Family Evolution Reflects Adaptation to Soil Environmental Stressors in the Genome of the Collembolan Orchesella cincta.</title>
        <authorList>
            <person name="Faddeeva-Vakhrusheva A."/>
            <person name="Derks M.F."/>
            <person name="Anvar S.Y."/>
            <person name="Agamennone V."/>
            <person name="Suring W."/>
            <person name="Smit S."/>
            <person name="van Straalen N.M."/>
            <person name="Roelofs D."/>
        </authorList>
    </citation>
    <scope>NUCLEOTIDE SEQUENCE [LARGE SCALE GENOMIC DNA]</scope>
    <source>
        <tissue evidence="2">Mixed pool</tissue>
    </source>
</reference>
<dbReference type="GO" id="GO:0031902">
    <property type="term" value="C:late endosome membrane"/>
    <property type="evidence" value="ECO:0007669"/>
    <property type="project" value="TreeGrafter"/>
</dbReference>
<dbReference type="Gene3D" id="3.40.50.150">
    <property type="entry name" value="Vaccinia Virus protein VP39"/>
    <property type="match status" value="1"/>
</dbReference>
<dbReference type="STRING" id="48709.A0A1D2MG07"/>
<dbReference type="PANTHER" id="PTHR34009:SF2">
    <property type="entry name" value="PROTEIN STAR"/>
    <property type="match status" value="1"/>
</dbReference>
<proteinExistence type="predicted"/>
<dbReference type="GO" id="GO:0016197">
    <property type="term" value="P:endosomal transport"/>
    <property type="evidence" value="ECO:0007669"/>
    <property type="project" value="TreeGrafter"/>
</dbReference>
<comment type="caution">
    <text evidence="2">The sequence shown here is derived from an EMBL/GenBank/DDBJ whole genome shotgun (WGS) entry which is preliminary data.</text>
</comment>
<dbReference type="Proteomes" id="UP000094527">
    <property type="component" value="Unassembled WGS sequence"/>
</dbReference>
<dbReference type="OrthoDB" id="5835829at2759"/>
<dbReference type="GO" id="GO:0005794">
    <property type="term" value="C:Golgi apparatus"/>
    <property type="evidence" value="ECO:0007669"/>
    <property type="project" value="TreeGrafter"/>
</dbReference>
<protein>
    <submittedName>
        <fullName evidence="2">Protein Star</fullName>
    </submittedName>
</protein>
<accession>A0A1D2MG07</accession>
<evidence type="ECO:0000259" key="1">
    <source>
        <dbReference type="Pfam" id="PF05050"/>
    </source>
</evidence>
<name>A0A1D2MG07_ORCCI</name>
<dbReference type="AlphaFoldDB" id="A0A1D2MG07"/>
<sequence>MLLRTYLYNILRNRKRFYRILSLLLVASGLLWVNQIVTTKSPPGIYSHTTKVYSEWDVFEAPTLLKQIREHLTLPVDRSVPYNLTANGNGQIAPAGGQKFGFQSEGSVECYSLYSILKAAEAPNVVDLLVLDIEGGELEILRGYPFHLLPIKVIAVEYWITPGGSRALLKLLKENGYQLKYTGISDMIFVLE</sequence>
<dbReference type="GO" id="GO:0005886">
    <property type="term" value="C:plasma membrane"/>
    <property type="evidence" value="ECO:0007669"/>
    <property type="project" value="TreeGrafter"/>
</dbReference>
<dbReference type="SUPFAM" id="SSF53335">
    <property type="entry name" value="S-adenosyl-L-methionine-dependent methyltransferases"/>
    <property type="match status" value="1"/>
</dbReference>
<feature type="domain" description="Methyltransferase FkbM" evidence="1">
    <location>
        <begin position="107"/>
        <end position="178"/>
    </location>
</feature>
<keyword evidence="3" id="KW-1185">Reference proteome</keyword>
<dbReference type="InterPro" id="IPR029063">
    <property type="entry name" value="SAM-dependent_MTases_sf"/>
</dbReference>
<evidence type="ECO:0000313" key="2">
    <source>
        <dbReference type="EMBL" id="ODM91937.1"/>
    </source>
</evidence>
<dbReference type="PANTHER" id="PTHR34009">
    <property type="entry name" value="PROTEIN STAR"/>
    <property type="match status" value="1"/>
</dbReference>
<gene>
    <name evidence="2" type="ORF">Ocin01_14755</name>
</gene>
<dbReference type="GO" id="GO:0005789">
    <property type="term" value="C:endoplasmic reticulum membrane"/>
    <property type="evidence" value="ECO:0007669"/>
    <property type="project" value="TreeGrafter"/>
</dbReference>
<dbReference type="InterPro" id="IPR006342">
    <property type="entry name" value="FkbM_mtfrase"/>
</dbReference>
<dbReference type="InterPro" id="IPR053202">
    <property type="entry name" value="EGF_Rcpt_Signaling_Reg"/>
</dbReference>
<dbReference type="GO" id="GO:0006888">
    <property type="term" value="P:endoplasmic reticulum to Golgi vesicle-mediated transport"/>
    <property type="evidence" value="ECO:0007669"/>
    <property type="project" value="TreeGrafter"/>
</dbReference>
<dbReference type="Pfam" id="PF05050">
    <property type="entry name" value="Methyltransf_21"/>
    <property type="match status" value="1"/>
</dbReference>
<dbReference type="EMBL" id="LJIJ01001377">
    <property type="protein sequence ID" value="ODM91937.1"/>
    <property type="molecule type" value="Genomic_DNA"/>
</dbReference>